<dbReference type="EMBL" id="JASUXU010000237">
    <property type="protein sequence ID" value="KAK0301948.1"/>
    <property type="molecule type" value="Genomic_DNA"/>
</dbReference>
<gene>
    <name evidence="1" type="ORF">LTR82_018061</name>
</gene>
<evidence type="ECO:0000313" key="2">
    <source>
        <dbReference type="Proteomes" id="UP001168146"/>
    </source>
</evidence>
<sequence>NMVLHDELAKINEVIPPVTRYMQRMTKAFEATQSELITVRKQLFDSQSLLQIRKARKRGKRVALKDRFEYTTEEALQIAKQADEQAASRKSRKRR</sequence>
<protein>
    <submittedName>
        <fullName evidence="1">Uncharacterized protein</fullName>
    </submittedName>
</protein>
<dbReference type="AlphaFoldDB" id="A0AAN6F3J6"/>
<proteinExistence type="predicted"/>
<accession>A0AAN6F3J6</accession>
<comment type="caution">
    <text evidence="1">The sequence shown here is derived from an EMBL/GenBank/DDBJ whole genome shotgun (WGS) entry which is preliminary data.</text>
</comment>
<dbReference type="Proteomes" id="UP001168146">
    <property type="component" value="Unassembled WGS sequence"/>
</dbReference>
<name>A0AAN6F3J6_9PEZI</name>
<organism evidence="1 2">
    <name type="scientific">Friedmanniomyces endolithicus</name>
    <dbReference type="NCBI Taxonomy" id="329885"/>
    <lineage>
        <taxon>Eukaryota</taxon>
        <taxon>Fungi</taxon>
        <taxon>Dikarya</taxon>
        <taxon>Ascomycota</taxon>
        <taxon>Pezizomycotina</taxon>
        <taxon>Dothideomycetes</taxon>
        <taxon>Dothideomycetidae</taxon>
        <taxon>Mycosphaerellales</taxon>
        <taxon>Teratosphaeriaceae</taxon>
        <taxon>Friedmanniomyces</taxon>
    </lineage>
</organism>
<reference evidence="1" key="1">
    <citation type="submission" date="2021-12" db="EMBL/GenBank/DDBJ databases">
        <title>Black yeast isolated from Biological Soil Crust.</title>
        <authorList>
            <person name="Kurbessoian T."/>
        </authorList>
    </citation>
    <scope>NUCLEOTIDE SEQUENCE</scope>
    <source>
        <strain evidence="1">CCFEE 5208</strain>
    </source>
</reference>
<evidence type="ECO:0000313" key="1">
    <source>
        <dbReference type="EMBL" id="KAK0301948.1"/>
    </source>
</evidence>
<feature type="non-terminal residue" evidence="1">
    <location>
        <position position="1"/>
    </location>
</feature>